<dbReference type="InterPro" id="IPR000277">
    <property type="entry name" value="Cys/Met-Metab_PyrdxlP-dep_enz"/>
</dbReference>
<dbReference type="InterPro" id="IPR015424">
    <property type="entry name" value="PyrdxlP-dep_Trfase"/>
</dbReference>
<dbReference type="STRING" id="197479.BFW38_08465"/>
<comment type="similarity">
    <text evidence="2 7">Belongs to the trans-sulfuration enzymes family.</text>
</comment>
<evidence type="ECO:0000256" key="3">
    <source>
        <dbReference type="ARBA" id="ARBA00022898"/>
    </source>
</evidence>
<evidence type="ECO:0000256" key="1">
    <source>
        <dbReference type="ARBA" id="ARBA00001933"/>
    </source>
</evidence>
<evidence type="ECO:0000313" key="8">
    <source>
        <dbReference type="EMBL" id="ODC03576.1"/>
    </source>
</evidence>
<dbReference type="EMBL" id="MDTQ01000001">
    <property type="protein sequence ID" value="ODC03576.1"/>
    <property type="molecule type" value="Genomic_DNA"/>
</dbReference>
<keyword evidence="9" id="KW-1185">Reference proteome</keyword>
<reference evidence="8 9" key="1">
    <citation type="submission" date="2016-08" db="EMBL/GenBank/DDBJ databases">
        <authorList>
            <person name="Seilhamer J.J."/>
        </authorList>
    </citation>
    <scope>NUCLEOTIDE SEQUENCE [LARGE SCALE GENOMIC DNA]</scope>
    <source>
        <strain evidence="8 9">PH27A</strain>
    </source>
</reference>
<protein>
    <submittedName>
        <fullName evidence="8">Cystathionine beta-lyase</fullName>
    </submittedName>
</protein>
<dbReference type="Pfam" id="PF01053">
    <property type="entry name" value="Cys_Met_Meta_PP"/>
    <property type="match status" value="1"/>
</dbReference>
<gene>
    <name evidence="8" type="ORF">BFW38_08465</name>
</gene>
<keyword evidence="4 8" id="KW-0456">Lyase</keyword>
<keyword evidence="3 6" id="KW-0663">Pyridoxal phosphate</keyword>
<evidence type="ECO:0000256" key="2">
    <source>
        <dbReference type="ARBA" id="ARBA00009077"/>
    </source>
</evidence>
<dbReference type="GO" id="GO:0019346">
    <property type="term" value="P:transsulfuration"/>
    <property type="evidence" value="ECO:0007669"/>
    <property type="project" value="InterPro"/>
</dbReference>
<dbReference type="PANTHER" id="PTHR43500">
    <property type="entry name" value="CYSTATHIONINE BETA-LYASE-RELATED"/>
    <property type="match status" value="1"/>
</dbReference>
<dbReference type="AlphaFoldDB" id="A0A1E2V9S3"/>
<dbReference type="InterPro" id="IPR015422">
    <property type="entry name" value="PyrdxlP-dep_Trfase_small"/>
</dbReference>
<dbReference type="InterPro" id="IPR015421">
    <property type="entry name" value="PyrdxlP-dep_Trfase_major"/>
</dbReference>
<comment type="caution">
    <text evidence="8">The sequence shown here is derived from an EMBL/GenBank/DDBJ whole genome shotgun (WGS) entry which is preliminary data.</text>
</comment>
<evidence type="ECO:0000256" key="5">
    <source>
        <dbReference type="ARBA" id="ARBA00047517"/>
    </source>
</evidence>
<dbReference type="PIRSF" id="PIRSF001434">
    <property type="entry name" value="CGS"/>
    <property type="match status" value="1"/>
</dbReference>
<sequence>MTINTDLLHIARTENKPGPVNPPIVRTSTVTFDSLTQMREVKKRRADGERLFSYGRRGTPTTHALEDAISLLEGGEQTQLLPSGVAAINLVLLTVLKPGDHLIIADSVYQPVRQCVNGLLQPWGIDVDYFDGSVEHLATLLRPETRLIYTEVPGSLVYEMQDLSAITEFAQQHDIPVAVDNTWASGLLMQPLALGASISLMAGTKYVVGHSDVMLGTVTASGDMAHRLREMAITLGQCISADDAYLALRGLRTLPCRMAQHAQTAQRLGDWLAQQPGVARIHQPSRQDHPGHEIWQRDCTGTNGLITIEFNADITDAQRDAWVEALTLFSIGSSWGGYESLVLPVTPASARSCSAQKWQNKGPCVRLSIGLEDASDLQADLAQAWTCFSK</sequence>
<dbReference type="NCBIfam" id="TIGR01324">
    <property type="entry name" value="cysta_beta_ly_B"/>
    <property type="match status" value="1"/>
</dbReference>
<comment type="catalytic activity">
    <reaction evidence="5">
        <text>L,L-cystathionine + H2O = L-homocysteine + pyruvate + NH4(+)</text>
        <dbReference type="Rhea" id="RHEA:13965"/>
        <dbReference type="ChEBI" id="CHEBI:15361"/>
        <dbReference type="ChEBI" id="CHEBI:15377"/>
        <dbReference type="ChEBI" id="CHEBI:28938"/>
        <dbReference type="ChEBI" id="CHEBI:58161"/>
        <dbReference type="ChEBI" id="CHEBI:58199"/>
    </reaction>
</comment>
<dbReference type="InterPro" id="IPR006233">
    <property type="entry name" value="Cys_b_lyase_bac"/>
</dbReference>
<comment type="cofactor">
    <cofactor evidence="1 7">
        <name>pyridoxal 5'-phosphate</name>
        <dbReference type="ChEBI" id="CHEBI:597326"/>
    </cofactor>
</comment>
<evidence type="ECO:0000256" key="6">
    <source>
        <dbReference type="PIRSR" id="PIRSR001434-2"/>
    </source>
</evidence>
<dbReference type="GO" id="GO:0019450">
    <property type="term" value="P:L-cysteine catabolic process to pyruvate"/>
    <property type="evidence" value="ECO:0007669"/>
    <property type="project" value="TreeGrafter"/>
</dbReference>
<dbReference type="SUPFAM" id="SSF53383">
    <property type="entry name" value="PLP-dependent transferases"/>
    <property type="match status" value="1"/>
</dbReference>
<evidence type="ECO:0000256" key="7">
    <source>
        <dbReference type="RuleBase" id="RU362118"/>
    </source>
</evidence>
<proteinExistence type="inferred from homology"/>
<dbReference type="PANTHER" id="PTHR43500:SF1">
    <property type="entry name" value="CYSTATHIONINE BETA-LYASE-RELATED"/>
    <property type="match status" value="1"/>
</dbReference>
<dbReference type="GO" id="GO:0030170">
    <property type="term" value="F:pyridoxal phosphate binding"/>
    <property type="evidence" value="ECO:0007669"/>
    <property type="project" value="InterPro"/>
</dbReference>
<dbReference type="Gene3D" id="3.40.640.10">
    <property type="entry name" value="Type I PLP-dependent aspartate aminotransferase-like (Major domain)"/>
    <property type="match status" value="1"/>
</dbReference>
<dbReference type="RefSeq" id="WP_068997992.1">
    <property type="nucleotide sequence ID" value="NZ_MDTQ01000001.1"/>
</dbReference>
<dbReference type="Gene3D" id="3.90.1150.10">
    <property type="entry name" value="Aspartate Aminotransferase, domain 1"/>
    <property type="match status" value="1"/>
</dbReference>
<dbReference type="Proteomes" id="UP000094291">
    <property type="component" value="Unassembled WGS sequence"/>
</dbReference>
<evidence type="ECO:0000256" key="4">
    <source>
        <dbReference type="ARBA" id="ARBA00023239"/>
    </source>
</evidence>
<dbReference type="OrthoDB" id="9805807at2"/>
<name>A0A1E2V9S3_9GAMM</name>
<feature type="modified residue" description="N6-(pyridoxal phosphate)lysine" evidence="6">
    <location>
        <position position="205"/>
    </location>
</feature>
<organism evidence="8 9">
    <name type="scientific">Terasakiispira papahanaumokuakeensis</name>
    <dbReference type="NCBI Taxonomy" id="197479"/>
    <lineage>
        <taxon>Bacteria</taxon>
        <taxon>Pseudomonadati</taxon>
        <taxon>Pseudomonadota</taxon>
        <taxon>Gammaproteobacteria</taxon>
        <taxon>Oceanospirillales</taxon>
        <taxon>Terasakiispira</taxon>
    </lineage>
</organism>
<evidence type="ECO:0000313" key="9">
    <source>
        <dbReference type="Proteomes" id="UP000094291"/>
    </source>
</evidence>
<dbReference type="FunFam" id="3.40.640.10:FF:000046">
    <property type="entry name" value="Cystathionine gamma-lyase"/>
    <property type="match status" value="1"/>
</dbReference>
<dbReference type="GO" id="GO:0047804">
    <property type="term" value="F:cysteine-S-conjugate beta-lyase activity"/>
    <property type="evidence" value="ECO:0007669"/>
    <property type="project" value="InterPro"/>
</dbReference>
<accession>A0A1E2V9S3</accession>